<gene>
    <name evidence="2" type="ORF">MCC10009_2058</name>
</gene>
<dbReference type="AlphaFoldDB" id="A0A4V2N0H2"/>
<dbReference type="Pfam" id="PF13936">
    <property type="entry name" value="HTH_38"/>
    <property type="match status" value="1"/>
</dbReference>
<evidence type="ECO:0000259" key="1">
    <source>
        <dbReference type="Pfam" id="PF13936"/>
    </source>
</evidence>
<dbReference type="Proteomes" id="UP000291881">
    <property type="component" value="Unassembled WGS sequence"/>
</dbReference>
<dbReference type="InterPro" id="IPR051917">
    <property type="entry name" value="Transposase-Integrase"/>
</dbReference>
<accession>A0A4V2N0H2</accession>
<proteinExistence type="predicted"/>
<dbReference type="PANTHER" id="PTHR10948">
    <property type="entry name" value="TRANSPOSASE"/>
    <property type="match status" value="1"/>
</dbReference>
<evidence type="ECO:0000313" key="3">
    <source>
        <dbReference type="Proteomes" id="UP000291881"/>
    </source>
</evidence>
<protein>
    <submittedName>
        <fullName evidence="2">Transposase</fullName>
    </submittedName>
</protein>
<evidence type="ECO:0000313" key="2">
    <source>
        <dbReference type="EMBL" id="TCD83856.1"/>
    </source>
</evidence>
<feature type="domain" description="Transposase IS30-like HTH" evidence="1">
    <location>
        <begin position="5"/>
        <end position="44"/>
    </location>
</feature>
<organism evidence="2 3">
    <name type="scientific">Bifidobacterium longum subsp. longum</name>
    <dbReference type="NCBI Taxonomy" id="1679"/>
    <lineage>
        <taxon>Bacteria</taxon>
        <taxon>Bacillati</taxon>
        <taxon>Actinomycetota</taxon>
        <taxon>Actinomycetes</taxon>
        <taxon>Bifidobacteriales</taxon>
        <taxon>Bifidobacteriaceae</taxon>
        <taxon>Bifidobacterium</taxon>
    </lineage>
</organism>
<reference evidence="2 3" key="1">
    <citation type="journal article" date="2018" name="Sci. Rep.">
        <title>Genomic diversity and distribution of Bifidobacterium longum subsp. longum across the human lifespan.</title>
        <authorList>
            <person name="Odamaki T."/>
            <person name="Bottacini F."/>
            <person name="Kato K."/>
            <person name="Mitsuyama E."/>
            <person name="Yoshida K."/>
            <person name="Horigome A."/>
            <person name="Xiao J.Z."/>
            <person name="van Sinderen D."/>
        </authorList>
    </citation>
    <scope>NUCLEOTIDE SEQUENCE [LARGE SCALE GENOMIC DNA]</scope>
    <source>
        <strain evidence="2 3">MCC10009</strain>
    </source>
</reference>
<name>A0A4V2N0H2_BIFLL</name>
<comment type="caution">
    <text evidence="2">The sequence shown here is derived from an EMBL/GenBank/DDBJ whole genome shotgun (WGS) entry which is preliminary data.</text>
</comment>
<dbReference type="GO" id="GO:0032196">
    <property type="term" value="P:transposition"/>
    <property type="evidence" value="ECO:0007669"/>
    <property type="project" value="TreeGrafter"/>
</dbReference>
<dbReference type="GO" id="GO:0005829">
    <property type="term" value="C:cytosol"/>
    <property type="evidence" value="ECO:0007669"/>
    <property type="project" value="TreeGrafter"/>
</dbReference>
<dbReference type="InterPro" id="IPR025246">
    <property type="entry name" value="IS30-like_HTH"/>
</dbReference>
<dbReference type="PANTHER" id="PTHR10948:SF23">
    <property type="entry name" value="TRANSPOSASE INSI FOR INSERTION SEQUENCE ELEMENT IS30A-RELATED"/>
    <property type="match status" value="1"/>
</dbReference>
<dbReference type="EMBL" id="SHPS01000045">
    <property type="protein sequence ID" value="TCD83856.1"/>
    <property type="molecule type" value="Genomic_DNA"/>
</dbReference>
<dbReference type="GO" id="GO:0004803">
    <property type="term" value="F:transposase activity"/>
    <property type="evidence" value="ECO:0007669"/>
    <property type="project" value="TreeGrafter"/>
</dbReference>
<sequence>MTKVYSHLSAEERVRIDELRNREGLGVCQIALRIGRDKSTVSREPGRGLWVASDENGSYRPYRPKRLKAGAWTSRPFYSAMTAQRKAETRARESRRPLRMSYSPLLAWVMDALRKGWTPECF</sequence>